<reference evidence="8 9" key="1">
    <citation type="journal article" date="2020" name="Biotechnol. Biofuels">
        <title>New insights from the biogas microbiome by comprehensive genome-resolved metagenomics of nearly 1600 species originating from multiple anaerobic digesters.</title>
        <authorList>
            <person name="Campanaro S."/>
            <person name="Treu L."/>
            <person name="Rodriguez-R L.M."/>
            <person name="Kovalovszki A."/>
            <person name="Ziels R.M."/>
            <person name="Maus I."/>
            <person name="Zhu X."/>
            <person name="Kougias P.G."/>
            <person name="Basile A."/>
            <person name="Luo G."/>
            <person name="Schluter A."/>
            <person name="Konstantinidis K.T."/>
            <person name="Angelidaki I."/>
        </authorList>
    </citation>
    <scope>NUCLEOTIDE SEQUENCE [LARGE SCALE GENOMIC DNA]</scope>
    <source>
        <strain evidence="8">AS05jafATM_89</strain>
    </source>
</reference>
<evidence type="ECO:0000313" key="8">
    <source>
        <dbReference type="EMBL" id="HHX99678.1"/>
    </source>
</evidence>
<keyword evidence="6 7" id="KW-0961">Cell wall biogenesis/degradation</keyword>
<evidence type="ECO:0000256" key="1">
    <source>
        <dbReference type="ARBA" id="ARBA00022475"/>
    </source>
</evidence>
<dbReference type="GO" id="GO:0071555">
    <property type="term" value="P:cell wall organization"/>
    <property type="evidence" value="ECO:0007669"/>
    <property type="project" value="UniProtKB-KW"/>
</dbReference>
<dbReference type="PANTHER" id="PTHR30518">
    <property type="entry name" value="ENDOLYTIC MUREIN TRANSGLYCOSYLASE"/>
    <property type="match status" value="1"/>
</dbReference>
<comment type="caution">
    <text evidence="8">The sequence shown here is derived from an EMBL/GenBank/DDBJ whole genome shotgun (WGS) entry which is preliminary data.</text>
</comment>
<feature type="site" description="Important for catalytic activity" evidence="7">
    <location>
        <position position="227"/>
    </location>
</feature>
<keyword evidence="3 7" id="KW-1133">Transmembrane helix</keyword>
<accession>A0A832R986</accession>
<evidence type="ECO:0000313" key="9">
    <source>
        <dbReference type="Proteomes" id="UP000576550"/>
    </source>
</evidence>
<protein>
    <recommendedName>
        <fullName evidence="7">Endolytic murein transglycosylase</fullName>
        <ecNumber evidence="7">4.2.2.29</ecNumber>
    </recommendedName>
    <alternativeName>
        <fullName evidence="7">Peptidoglycan lytic transglycosylase</fullName>
    </alternativeName>
    <alternativeName>
        <fullName evidence="7">Peptidoglycan polymerization terminase</fullName>
    </alternativeName>
</protein>
<keyword evidence="2 7" id="KW-0812">Transmembrane</keyword>
<evidence type="ECO:0000256" key="3">
    <source>
        <dbReference type="ARBA" id="ARBA00022989"/>
    </source>
</evidence>
<comment type="similarity">
    <text evidence="7">Belongs to the transglycosylase MltG family.</text>
</comment>
<dbReference type="EMBL" id="DUTP01000006">
    <property type="protein sequence ID" value="HHX99678.1"/>
    <property type="molecule type" value="Genomic_DNA"/>
</dbReference>
<keyword evidence="5 7" id="KW-0456">Lyase</keyword>
<keyword evidence="4 7" id="KW-0472">Membrane</keyword>
<dbReference type="Pfam" id="PF02618">
    <property type="entry name" value="YceG"/>
    <property type="match status" value="1"/>
</dbReference>
<keyword evidence="1 7" id="KW-1003">Cell membrane</keyword>
<dbReference type="GO" id="GO:0008932">
    <property type="term" value="F:lytic endotransglycosylase activity"/>
    <property type="evidence" value="ECO:0007669"/>
    <property type="project" value="UniProtKB-UniRule"/>
</dbReference>
<dbReference type="GO" id="GO:0005886">
    <property type="term" value="C:plasma membrane"/>
    <property type="evidence" value="ECO:0007669"/>
    <property type="project" value="UniProtKB-SubCell"/>
</dbReference>
<organism evidence="8 9">
    <name type="scientific">Candidatus Dojkabacteria bacterium</name>
    <dbReference type="NCBI Taxonomy" id="2099670"/>
    <lineage>
        <taxon>Bacteria</taxon>
        <taxon>Candidatus Dojkabacteria</taxon>
    </lineage>
</organism>
<name>A0A832R986_9BACT</name>
<evidence type="ECO:0000256" key="2">
    <source>
        <dbReference type="ARBA" id="ARBA00022692"/>
    </source>
</evidence>
<evidence type="ECO:0000256" key="7">
    <source>
        <dbReference type="HAMAP-Rule" id="MF_02065"/>
    </source>
</evidence>
<dbReference type="InterPro" id="IPR003770">
    <property type="entry name" value="MLTG-like"/>
</dbReference>
<evidence type="ECO:0000256" key="5">
    <source>
        <dbReference type="ARBA" id="ARBA00023239"/>
    </source>
</evidence>
<comment type="function">
    <text evidence="7">Functions as a peptidoglycan terminase that cleaves nascent peptidoglycan strands endolytically to terminate their elongation.</text>
</comment>
<evidence type="ECO:0000256" key="6">
    <source>
        <dbReference type="ARBA" id="ARBA00023316"/>
    </source>
</evidence>
<proteinExistence type="inferred from homology"/>
<dbReference type="AlphaFoldDB" id="A0A832R986"/>
<sequence>MRESNRTSPIKMFLAFFIIFLVLVGIFLLDYKNSLEKPASDNPEKVTFQIKSGESVNLILDNLVEKNLIQKRLLPYTKVYLKLNKLEGTLQAGTYSIPRNLSIKELITTLQNAKEQDIWVTIPEGLRKDEIAEIIAKELQKSESASFSVESFLTMTTDTTFIETLEFPFEVTDLEGFLYPDKYALAPNSTTESVIKLLVNTFKQKIDAKYDEYTYEDIIMASIVEREGRNSEDRPIIAGILQKRIKEGWLLQADATLLYPLKDWKHVITEQDLQVDNPYNSYKKIGLPPTPISNPGHQAIDATLNPEETDYYFYIHGKDGVARYAKTLTEHHNNINTYLK</sequence>
<dbReference type="GO" id="GO:0009252">
    <property type="term" value="P:peptidoglycan biosynthetic process"/>
    <property type="evidence" value="ECO:0007669"/>
    <property type="project" value="UniProtKB-UniRule"/>
</dbReference>
<dbReference type="EC" id="4.2.2.29" evidence="7"/>
<dbReference type="PANTHER" id="PTHR30518:SF2">
    <property type="entry name" value="ENDOLYTIC MUREIN TRANSGLYCOSYLASE"/>
    <property type="match status" value="1"/>
</dbReference>
<dbReference type="Gene3D" id="3.30.1490.480">
    <property type="entry name" value="Endolytic murein transglycosylase"/>
    <property type="match status" value="1"/>
</dbReference>
<dbReference type="Proteomes" id="UP000576550">
    <property type="component" value="Unassembled WGS sequence"/>
</dbReference>
<comment type="catalytic activity">
    <reaction evidence="7">
        <text>a peptidoglycan chain = a peptidoglycan chain with N-acetyl-1,6-anhydromuramyl-[peptide] at the reducing end + a peptidoglycan chain with N-acetylglucosamine at the non-reducing end.</text>
        <dbReference type="EC" id="4.2.2.29"/>
    </reaction>
</comment>
<comment type="subcellular location">
    <subcellularLocation>
        <location evidence="7">Cell membrane</location>
        <topology evidence="7">Single-pass membrane protein</topology>
    </subcellularLocation>
</comment>
<dbReference type="NCBIfam" id="TIGR00247">
    <property type="entry name" value="endolytic transglycosylase MltG"/>
    <property type="match status" value="1"/>
</dbReference>
<evidence type="ECO:0000256" key="4">
    <source>
        <dbReference type="ARBA" id="ARBA00023136"/>
    </source>
</evidence>
<feature type="transmembrane region" description="Helical" evidence="7">
    <location>
        <begin position="12"/>
        <end position="29"/>
    </location>
</feature>
<gene>
    <name evidence="7 8" type="primary">mltG</name>
    <name evidence="8" type="ORF">GX533_03345</name>
</gene>
<dbReference type="HAMAP" id="MF_02065">
    <property type="entry name" value="MltG"/>
    <property type="match status" value="1"/>
</dbReference>